<gene>
    <name evidence="16" type="ORF">SUZIE_173930</name>
</gene>
<keyword evidence="17" id="KW-1185">Reference proteome</keyword>
<keyword evidence="11" id="KW-1015">Disulfide bond</keyword>
<feature type="domain" description="EGF-like" evidence="15">
    <location>
        <begin position="61"/>
        <end position="100"/>
    </location>
</feature>
<dbReference type="GO" id="GO:0005615">
    <property type="term" value="C:extracellular space"/>
    <property type="evidence" value="ECO:0007669"/>
    <property type="project" value="TreeGrafter"/>
</dbReference>
<keyword evidence="4" id="KW-0812">Transmembrane</keyword>
<evidence type="ECO:0000256" key="3">
    <source>
        <dbReference type="ARBA" id="ARBA00022536"/>
    </source>
</evidence>
<dbReference type="GO" id="GO:0005886">
    <property type="term" value="C:plasma membrane"/>
    <property type="evidence" value="ECO:0007669"/>
    <property type="project" value="UniProtKB-SubCell"/>
</dbReference>
<keyword evidence="6" id="KW-0677">Repeat</keyword>
<dbReference type="FunFam" id="2.10.25.10:FF:000125">
    <property type="entry name" value="Neurogenic locus notch protein-like"/>
    <property type="match status" value="1"/>
</dbReference>
<dbReference type="FunFam" id="2.10.25.10:FF:000177">
    <property type="entry name" value="Adhesion G protein-coupled receptor E2"/>
    <property type="match status" value="1"/>
</dbReference>
<dbReference type="InterPro" id="IPR051586">
    <property type="entry name" value="PKC-binding_NELL"/>
</dbReference>
<feature type="signal peptide" evidence="14">
    <location>
        <begin position="1"/>
        <end position="16"/>
    </location>
</feature>
<dbReference type="PROSITE" id="PS01187">
    <property type="entry name" value="EGF_CA"/>
    <property type="match status" value="2"/>
</dbReference>
<feature type="chain" id="PRO_5041377981" evidence="14">
    <location>
        <begin position="17"/>
        <end position="375"/>
    </location>
</feature>
<dbReference type="GO" id="GO:0007155">
    <property type="term" value="P:cell adhesion"/>
    <property type="evidence" value="ECO:0007669"/>
    <property type="project" value="UniProtKB-KW"/>
</dbReference>
<evidence type="ECO:0000256" key="14">
    <source>
        <dbReference type="SAM" id="SignalP"/>
    </source>
</evidence>
<evidence type="ECO:0000256" key="2">
    <source>
        <dbReference type="ARBA" id="ARBA00022475"/>
    </source>
</evidence>
<dbReference type="SUPFAM" id="SSF57196">
    <property type="entry name" value="EGF/Laminin"/>
    <property type="match status" value="1"/>
</dbReference>
<dbReference type="GO" id="GO:0008201">
    <property type="term" value="F:heparin binding"/>
    <property type="evidence" value="ECO:0007669"/>
    <property type="project" value="TreeGrafter"/>
</dbReference>
<dbReference type="GO" id="GO:0005509">
    <property type="term" value="F:calcium ion binding"/>
    <property type="evidence" value="ECO:0007669"/>
    <property type="project" value="InterPro"/>
</dbReference>
<evidence type="ECO:0000256" key="12">
    <source>
        <dbReference type="ARBA" id="ARBA00023180"/>
    </source>
</evidence>
<feature type="non-terminal residue" evidence="16">
    <location>
        <position position="1"/>
    </location>
</feature>
<evidence type="ECO:0000256" key="7">
    <source>
        <dbReference type="ARBA" id="ARBA00022837"/>
    </source>
</evidence>
<sequence length="375" mass="40564">CVAALCVLLSLSRAGAQDSEACASWCPPHSECVNATACRCKPGFAALSAEVFTDPLEICDDINECGPPMKVSCGKFADCQNVEGNYYCTCSPGYALLSGAKTFTNASENTCQDVDECKQNPRICRGHSTCTNTQGSYTCKCLPGFELNLTEPKLCTDVNECAPGLNPCHKSTHCLNHKGGYQCRCRPGWKPVPGSPNGPNTTVCEDEDECSSGWHQCHNSTICHNTLGSYKCLCHPGWEPIPGRLNGRNNTVCQVKPFFTWPLPPGVKSQSLSRFFDKVQDLHRDFNPITAKDTIQGLMQGVDELLETPGDLETLPASQKHCVATHLLAEVENALITLSRALPEETSTFSYSAGTRKSLGLRQAPGPCLAPLQSH</sequence>
<dbReference type="InterPro" id="IPR001881">
    <property type="entry name" value="EGF-like_Ca-bd_dom"/>
</dbReference>
<evidence type="ECO:0000256" key="8">
    <source>
        <dbReference type="ARBA" id="ARBA00022889"/>
    </source>
</evidence>
<keyword evidence="2" id="KW-1003">Cell membrane</keyword>
<evidence type="ECO:0000256" key="9">
    <source>
        <dbReference type="ARBA" id="ARBA00022989"/>
    </source>
</evidence>
<dbReference type="FunFam" id="2.10.25.10:FF:000269">
    <property type="entry name" value="Adhesion G protein-coupled receptor E2"/>
    <property type="match status" value="1"/>
</dbReference>
<dbReference type="SMART" id="SM00181">
    <property type="entry name" value="EGF"/>
    <property type="match status" value="5"/>
</dbReference>
<organism evidence="16 17">
    <name type="scientific">Sciurus carolinensis</name>
    <name type="common">Eastern gray squirrel</name>
    <dbReference type="NCBI Taxonomy" id="30640"/>
    <lineage>
        <taxon>Eukaryota</taxon>
        <taxon>Metazoa</taxon>
        <taxon>Chordata</taxon>
        <taxon>Craniata</taxon>
        <taxon>Vertebrata</taxon>
        <taxon>Euteleostomi</taxon>
        <taxon>Mammalia</taxon>
        <taxon>Eutheria</taxon>
        <taxon>Euarchontoglires</taxon>
        <taxon>Glires</taxon>
        <taxon>Rodentia</taxon>
        <taxon>Sciuromorpha</taxon>
        <taxon>Sciuridae</taxon>
        <taxon>Sciurinae</taxon>
        <taxon>Sciurini</taxon>
        <taxon>Sciurus</taxon>
    </lineage>
</organism>
<dbReference type="GO" id="GO:0004930">
    <property type="term" value="F:G protein-coupled receptor activity"/>
    <property type="evidence" value="ECO:0007669"/>
    <property type="project" value="InterPro"/>
</dbReference>
<dbReference type="Proteomes" id="UP001166674">
    <property type="component" value="Unassembled WGS sequence"/>
</dbReference>
<dbReference type="PRINTS" id="PR01278">
    <property type="entry name" value="CD97PROTEIN"/>
</dbReference>
<dbReference type="SUPFAM" id="SSF57184">
    <property type="entry name" value="Growth factor receptor domain"/>
    <property type="match status" value="1"/>
</dbReference>
<evidence type="ECO:0000313" key="17">
    <source>
        <dbReference type="Proteomes" id="UP001166674"/>
    </source>
</evidence>
<dbReference type="PROSITE" id="PS50026">
    <property type="entry name" value="EGF_3"/>
    <property type="match status" value="4"/>
</dbReference>
<feature type="domain" description="EGF-like" evidence="15">
    <location>
        <begin position="206"/>
        <end position="241"/>
    </location>
</feature>
<dbReference type="PROSITE" id="PS00010">
    <property type="entry name" value="ASX_HYDROXYL"/>
    <property type="match status" value="4"/>
</dbReference>
<dbReference type="InterPro" id="IPR018097">
    <property type="entry name" value="EGF_Ca-bd_CS"/>
</dbReference>
<dbReference type="CDD" id="cd00054">
    <property type="entry name" value="EGF_CA"/>
    <property type="match status" value="4"/>
</dbReference>
<name>A0AA41T3U8_SCICA</name>
<dbReference type="PANTHER" id="PTHR24042">
    <property type="entry name" value="NEL HOMOLOG"/>
    <property type="match status" value="1"/>
</dbReference>
<comment type="caution">
    <text evidence="16">The sequence shown here is derived from an EMBL/GenBank/DDBJ whole genome shotgun (WGS) entry which is preliminary data.</text>
</comment>
<dbReference type="InterPro" id="IPR049883">
    <property type="entry name" value="NOTCH1_EGF-like"/>
</dbReference>
<dbReference type="Gene3D" id="2.10.25.10">
    <property type="entry name" value="Laminin"/>
    <property type="match status" value="5"/>
</dbReference>
<evidence type="ECO:0000256" key="11">
    <source>
        <dbReference type="ARBA" id="ARBA00023157"/>
    </source>
</evidence>
<dbReference type="InterPro" id="IPR000152">
    <property type="entry name" value="EGF-type_Asp/Asn_hydroxyl_site"/>
</dbReference>
<keyword evidence="9" id="KW-1133">Transmembrane helix</keyword>
<dbReference type="PANTHER" id="PTHR24042:SF5">
    <property type="entry name" value="EGF-LIKE CALCIUM-BINDING DOMAIN-CONTAINING PROTEIN"/>
    <property type="match status" value="1"/>
</dbReference>
<feature type="domain" description="EGF-like" evidence="15">
    <location>
        <begin position="157"/>
        <end position="195"/>
    </location>
</feature>
<dbReference type="InterPro" id="IPR000742">
    <property type="entry name" value="EGF"/>
</dbReference>
<protein>
    <submittedName>
        <fullName evidence="16">Adhesion G protein-coupled receptor E2</fullName>
    </submittedName>
</protein>
<evidence type="ECO:0000256" key="13">
    <source>
        <dbReference type="PROSITE-ProRule" id="PRU00076"/>
    </source>
</evidence>
<keyword evidence="7" id="KW-0106">Calcium</keyword>
<evidence type="ECO:0000256" key="6">
    <source>
        <dbReference type="ARBA" id="ARBA00022737"/>
    </source>
</evidence>
<keyword evidence="10" id="KW-0472">Membrane</keyword>
<dbReference type="EMBL" id="JAATJV010388790">
    <property type="protein sequence ID" value="MBZ3883636.1"/>
    <property type="molecule type" value="Genomic_DNA"/>
</dbReference>
<evidence type="ECO:0000256" key="5">
    <source>
        <dbReference type="ARBA" id="ARBA00022729"/>
    </source>
</evidence>
<dbReference type="InterPro" id="IPR003056">
    <property type="entry name" value="GPCR_2_ADGRE2_ADGRE5"/>
</dbReference>
<evidence type="ECO:0000259" key="15">
    <source>
        <dbReference type="PROSITE" id="PS50026"/>
    </source>
</evidence>
<dbReference type="FunFam" id="2.10.25.10:FF:000422">
    <property type="entry name" value="Adhesion G protein-coupled receptor E2"/>
    <property type="match status" value="1"/>
</dbReference>
<dbReference type="Pfam" id="PF07645">
    <property type="entry name" value="EGF_CA"/>
    <property type="match status" value="4"/>
</dbReference>
<accession>A0AA41T3U8</accession>
<keyword evidence="5 14" id="KW-0732">Signal</keyword>
<dbReference type="InterPro" id="IPR009030">
    <property type="entry name" value="Growth_fac_rcpt_cys_sf"/>
</dbReference>
<dbReference type="AlphaFoldDB" id="A0AA41T3U8"/>
<comment type="subcellular location">
    <subcellularLocation>
        <location evidence="1">Cell membrane</location>
        <topology evidence="1">Multi-pass membrane protein</topology>
    </subcellularLocation>
</comment>
<evidence type="ECO:0000256" key="1">
    <source>
        <dbReference type="ARBA" id="ARBA00004651"/>
    </source>
</evidence>
<keyword evidence="12" id="KW-0325">Glycoprotein</keyword>
<evidence type="ECO:0000256" key="4">
    <source>
        <dbReference type="ARBA" id="ARBA00022692"/>
    </source>
</evidence>
<evidence type="ECO:0000313" key="16">
    <source>
        <dbReference type="EMBL" id="MBZ3883636.1"/>
    </source>
</evidence>
<keyword evidence="16" id="KW-0675">Receptor</keyword>
<keyword evidence="8" id="KW-0130">Cell adhesion</keyword>
<keyword evidence="3 13" id="KW-0245">EGF-like domain</keyword>
<proteinExistence type="predicted"/>
<feature type="domain" description="EGF-like" evidence="15">
    <location>
        <begin position="113"/>
        <end position="151"/>
    </location>
</feature>
<evidence type="ECO:0000256" key="10">
    <source>
        <dbReference type="ARBA" id="ARBA00023136"/>
    </source>
</evidence>
<reference evidence="16" key="1">
    <citation type="submission" date="2020-03" db="EMBL/GenBank/DDBJ databases">
        <title>Studies in the Genomics of Life Span.</title>
        <authorList>
            <person name="Glass D."/>
        </authorList>
    </citation>
    <scope>NUCLEOTIDE SEQUENCE</scope>
    <source>
        <strain evidence="16">SUZIE</strain>
        <tissue evidence="16">Muscle</tissue>
    </source>
</reference>
<comment type="caution">
    <text evidence="13">Lacks conserved residue(s) required for the propagation of feature annotation.</text>
</comment>
<dbReference type="SMART" id="SM00179">
    <property type="entry name" value="EGF_CA"/>
    <property type="match status" value="4"/>
</dbReference>
<dbReference type="FunFam" id="2.10.25.10:FF:000216">
    <property type="entry name" value="Adhesion G protein-coupled receptor E2"/>
    <property type="match status" value="1"/>
</dbReference>